<dbReference type="AlphaFoldDB" id="A0A0G2Z887"/>
<proteinExistence type="predicted"/>
<accession>A0A0G2Z887</accession>
<keyword evidence="3" id="KW-1185">Reference proteome</keyword>
<protein>
    <recommendedName>
        <fullName evidence="1">PrcB C-terminal domain-containing protein</fullName>
    </recommendedName>
</protein>
<dbReference type="InterPro" id="IPR025748">
    <property type="entry name" value="PrcB_C_dom"/>
</dbReference>
<reference evidence="2 3" key="1">
    <citation type="submission" date="2015-04" db="EMBL/GenBank/DDBJ databases">
        <title>Complete Genome Sequence of Kosmotoga pacifica SLHLJ1.</title>
        <authorList>
            <person name="Jiang L.J."/>
            <person name="Shao Z.Z."/>
            <person name="Jebbar M."/>
        </authorList>
    </citation>
    <scope>NUCLEOTIDE SEQUENCE [LARGE SCALE GENOMIC DNA]</scope>
    <source>
        <strain evidence="2 3">SLHLJ1</strain>
    </source>
</reference>
<evidence type="ECO:0000313" key="3">
    <source>
        <dbReference type="Proteomes" id="UP000035159"/>
    </source>
</evidence>
<dbReference type="KEGG" id="kpf:IX53_08110"/>
<evidence type="ECO:0000259" key="1">
    <source>
        <dbReference type="Pfam" id="PF14343"/>
    </source>
</evidence>
<dbReference type="Pfam" id="PF14343">
    <property type="entry name" value="PrcB_C"/>
    <property type="match status" value="1"/>
</dbReference>
<organism evidence="2 3">
    <name type="scientific">Kosmotoga pacifica</name>
    <dbReference type="NCBI Taxonomy" id="1330330"/>
    <lineage>
        <taxon>Bacteria</taxon>
        <taxon>Thermotogati</taxon>
        <taxon>Thermotogota</taxon>
        <taxon>Thermotogae</taxon>
        <taxon>Kosmotogales</taxon>
        <taxon>Kosmotogaceae</taxon>
        <taxon>Kosmotoga</taxon>
    </lineage>
</organism>
<feature type="domain" description="PrcB C-terminal" evidence="1">
    <location>
        <begin position="169"/>
        <end position="225"/>
    </location>
</feature>
<dbReference type="EMBL" id="CP011232">
    <property type="protein sequence ID" value="AKI97782.1"/>
    <property type="molecule type" value="Genomic_DNA"/>
</dbReference>
<gene>
    <name evidence="2" type="ORF">IX53_08110</name>
</gene>
<dbReference type="RefSeq" id="WP_047754917.1">
    <property type="nucleotide sequence ID" value="NZ_CAJUHA010000006.1"/>
</dbReference>
<name>A0A0G2Z887_9BACT</name>
<dbReference type="Proteomes" id="UP000035159">
    <property type="component" value="Chromosome"/>
</dbReference>
<dbReference type="PATRIC" id="fig|1330330.3.peg.1643"/>
<sequence>MKWCVLLFLVVPFFALGVPLIIPIDFPEDESLFQSFGTRSANIQIANLTVNNAAPYVLVLKGWVFLPAKGRKLSEAELKISGDDFVYTKKILVERKGSYFEVSPQLLILPGSVDRIELFGVEIEMVELVGVSLPYEIVNLPHGVKEAGIFAGVYSKGVFQLTDKPSGALYLVISAGERSTGGYSLEVKKLKRFGEKIVVEATLTTPSKGAFVTQVITFPSIVIRVMDLQPGKYELELILTTSDNGILTKNYFQRTIRLE</sequence>
<evidence type="ECO:0000313" key="2">
    <source>
        <dbReference type="EMBL" id="AKI97782.1"/>
    </source>
</evidence>